<evidence type="ECO:0000259" key="8">
    <source>
        <dbReference type="Pfam" id="PF06762"/>
    </source>
</evidence>
<comment type="similarity">
    <text evidence="2">Belongs to the lipase maturation factor family.</text>
</comment>
<feature type="transmembrane region" description="Helical" evidence="7">
    <location>
        <begin position="92"/>
        <end position="117"/>
    </location>
</feature>
<feature type="domain" description="Lipase maturation factor 1/2 N-terminal" evidence="8">
    <location>
        <begin position="128"/>
        <end position="287"/>
    </location>
</feature>
<keyword evidence="5 7" id="KW-1133">Transmembrane helix</keyword>
<evidence type="ECO:0000313" key="10">
    <source>
        <dbReference type="EMBL" id="SEL59979.1"/>
    </source>
</evidence>
<evidence type="ECO:0000256" key="5">
    <source>
        <dbReference type="ARBA" id="ARBA00022989"/>
    </source>
</evidence>
<evidence type="ECO:0000256" key="7">
    <source>
        <dbReference type="SAM" id="Phobius"/>
    </source>
</evidence>
<evidence type="ECO:0000256" key="1">
    <source>
        <dbReference type="ARBA" id="ARBA00004477"/>
    </source>
</evidence>
<dbReference type="InterPro" id="IPR057433">
    <property type="entry name" value="LMF1/2_C"/>
</dbReference>
<feature type="transmembrane region" description="Helical" evidence="7">
    <location>
        <begin position="219"/>
        <end position="241"/>
    </location>
</feature>
<evidence type="ECO:0000256" key="4">
    <source>
        <dbReference type="ARBA" id="ARBA00022824"/>
    </source>
</evidence>
<protein>
    <submittedName>
        <fullName evidence="10">Lipase maturation factor</fullName>
    </submittedName>
</protein>
<proteinExistence type="inferred from homology"/>
<evidence type="ECO:0000256" key="6">
    <source>
        <dbReference type="ARBA" id="ARBA00023136"/>
    </source>
</evidence>
<feature type="transmembrane region" description="Helical" evidence="7">
    <location>
        <begin position="248"/>
        <end position="268"/>
    </location>
</feature>
<accession>A0A1H7RIP0</accession>
<dbReference type="OrthoDB" id="9793230at2"/>
<dbReference type="InterPro" id="IPR009613">
    <property type="entry name" value="LMF"/>
</dbReference>
<dbReference type="GO" id="GO:0051604">
    <property type="term" value="P:protein maturation"/>
    <property type="evidence" value="ECO:0007669"/>
    <property type="project" value="InterPro"/>
</dbReference>
<dbReference type="Pfam" id="PF25179">
    <property type="entry name" value="LMF1_C"/>
    <property type="match status" value="1"/>
</dbReference>
<feature type="transmembrane region" description="Helical" evidence="7">
    <location>
        <begin position="313"/>
        <end position="334"/>
    </location>
</feature>
<sequence length="507" mass="56933">MDSENSIVPSATSYWLTRFVILRMLGLVYAVAFLVAINQLVPLIGTDGLLPLNHYLDRVSAAFGSSSAGFRHLPSIFWYWHSNTALLTVAWAGFILSCIVAAGYANAILLALLWAFYLSIVHVGQEWYGYGWEIQLAETGFLSIFLCPLLDLRPFPRTAPPLPVLILFRWLICRIMLGSGLIKFRGDEIWRNGTALYHHFETQPIPGPLSRWFHFLPHAALKMGVWLNWLAEIAAPLFVFGPRIARHIAGVVIVLFQVNIILSGNLSFLNWLTIIPALACFDDGFWSKILPRVLVRKAEAAAARAVTSKPMSVTTWIVTAVVALLSIQPALNLLSPGQVMNSSYDPLALVNTYGAFGSVGQERLNVVFEGTTDEYPDDKASWKPYIYKGLPVALNKQPPQIAPYQLRLDWQMWFAAMSSPNEYPWTLHLVWKLLHNNPGAVSLFASNPFPVKPPRFIRAVLYRYSFARPGNAGGLWWNRERVGEWIPALSVEDPRLIAFLKGQGWME</sequence>
<reference evidence="10 11" key="1">
    <citation type="submission" date="2016-10" db="EMBL/GenBank/DDBJ databases">
        <authorList>
            <person name="de Groot N.N."/>
        </authorList>
    </citation>
    <scope>NUCLEOTIDE SEQUENCE [LARGE SCALE GENOMIC DNA]</scope>
    <source>
        <strain evidence="10 11">DSM 21039</strain>
    </source>
</reference>
<dbReference type="PANTHER" id="PTHR14463:SF10">
    <property type="entry name" value="LIPASE MATURATION FACTOR 1"/>
    <property type="match status" value="1"/>
</dbReference>
<dbReference type="AlphaFoldDB" id="A0A1H7RIP0"/>
<organism evidence="10 11">
    <name type="scientific">Chitinophaga rupis</name>
    <dbReference type="NCBI Taxonomy" id="573321"/>
    <lineage>
        <taxon>Bacteria</taxon>
        <taxon>Pseudomonadati</taxon>
        <taxon>Bacteroidota</taxon>
        <taxon>Chitinophagia</taxon>
        <taxon>Chitinophagales</taxon>
        <taxon>Chitinophagaceae</taxon>
        <taxon>Chitinophaga</taxon>
    </lineage>
</organism>
<keyword evidence="6 7" id="KW-0472">Membrane</keyword>
<evidence type="ECO:0000256" key="2">
    <source>
        <dbReference type="ARBA" id="ARBA00005512"/>
    </source>
</evidence>
<dbReference type="InterPro" id="IPR057434">
    <property type="entry name" value="LMF1/2_N"/>
</dbReference>
<dbReference type="Pfam" id="PF06762">
    <property type="entry name" value="LMF1"/>
    <property type="match status" value="1"/>
</dbReference>
<comment type="subcellular location">
    <subcellularLocation>
        <location evidence="1">Endoplasmic reticulum membrane</location>
        <topology evidence="1">Multi-pass membrane protein</topology>
    </subcellularLocation>
</comment>
<name>A0A1H7RIP0_9BACT</name>
<gene>
    <name evidence="10" type="ORF">SAMN04488505_102648</name>
</gene>
<dbReference type="EMBL" id="FOBB01000002">
    <property type="protein sequence ID" value="SEL59979.1"/>
    <property type="molecule type" value="Genomic_DNA"/>
</dbReference>
<keyword evidence="4" id="KW-0256">Endoplasmic reticulum</keyword>
<evidence type="ECO:0000259" key="9">
    <source>
        <dbReference type="Pfam" id="PF25179"/>
    </source>
</evidence>
<keyword evidence="11" id="KW-1185">Reference proteome</keyword>
<feature type="domain" description="Lipase maturation factor 1/2 C-terminal" evidence="9">
    <location>
        <begin position="349"/>
        <end position="487"/>
    </location>
</feature>
<dbReference type="Proteomes" id="UP000198984">
    <property type="component" value="Unassembled WGS sequence"/>
</dbReference>
<dbReference type="STRING" id="573321.SAMN04488505_102648"/>
<evidence type="ECO:0000256" key="3">
    <source>
        <dbReference type="ARBA" id="ARBA00022692"/>
    </source>
</evidence>
<keyword evidence="3 7" id="KW-0812">Transmembrane</keyword>
<dbReference type="RefSeq" id="WP_089910279.1">
    <property type="nucleotide sequence ID" value="NZ_FOBB01000002.1"/>
</dbReference>
<dbReference type="PANTHER" id="PTHR14463">
    <property type="entry name" value="LIPASE MATURATION FACTOR"/>
    <property type="match status" value="1"/>
</dbReference>
<evidence type="ECO:0000313" key="11">
    <source>
        <dbReference type="Proteomes" id="UP000198984"/>
    </source>
</evidence>
<feature type="transmembrane region" description="Helical" evidence="7">
    <location>
        <begin position="20"/>
        <end position="41"/>
    </location>
</feature>